<reference evidence="3" key="2">
    <citation type="submission" date="2019-02" db="EMBL/GenBank/DDBJ databases">
        <title>Opniocepnalus argus Var Kimnra genome.</title>
        <authorList>
            <person name="Zhou C."/>
            <person name="Xiao S."/>
        </authorList>
    </citation>
    <scope>NUCLEOTIDE SEQUENCE [LARGE SCALE GENOMIC DNA]</scope>
</reference>
<comment type="similarity">
    <text evidence="1">Belongs to the NUPR family.</text>
</comment>
<dbReference type="Proteomes" id="UP000503349">
    <property type="component" value="Chromosome 24"/>
</dbReference>
<protein>
    <submittedName>
        <fullName evidence="2">Nuclear protein 2</fullName>
    </submittedName>
</protein>
<dbReference type="GO" id="GO:0006357">
    <property type="term" value="P:regulation of transcription by RNA polymerase II"/>
    <property type="evidence" value="ECO:0007669"/>
    <property type="project" value="TreeGrafter"/>
</dbReference>
<organism evidence="2 3">
    <name type="scientific">Channa argus</name>
    <name type="common">Northern snakehead</name>
    <name type="synonym">Ophicephalus argus</name>
    <dbReference type="NCBI Taxonomy" id="215402"/>
    <lineage>
        <taxon>Eukaryota</taxon>
        <taxon>Metazoa</taxon>
        <taxon>Chordata</taxon>
        <taxon>Craniata</taxon>
        <taxon>Vertebrata</taxon>
        <taxon>Euteleostomi</taxon>
        <taxon>Actinopterygii</taxon>
        <taxon>Neopterygii</taxon>
        <taxon>Teleostei</taxon>
        <taxon>Neoteleostei</taxon>
        <taxon>Acanthomorphata</taxon>
        <taxon>Anabantaria</taxon>
        <taxon>Anabantiformes</taxon>
        <taxon>Channoidei</taxon>
        <taxon>Channidae</taxon>
        <taxon>Channa</taxon>
    </lineage>
</organism>
<evidence type="ECO:0000313" key="3">
    <source>
        <dbReference type="Proteomes" id="UP000503349"/>
    </source>
</evidence>
<evidence type="ECO:0000256" key="1">
    <source>
        <dbReference type="ARBA" id="ARBA00009380"/>
    </source>
</evidence>
<dbReference type="GO" id="GO:0045786">
    <property type="term" value="P:negative regulation of cell cycle"/>
    <property type="evidence" value="ECO:0007669"/>
    <property type="project" value="TreeGrafter"/>
</dbReference>
<accession>A0A6G1QWI8</accession>
<dbReference type="InterPro" id="IPR018792">
    <property type="entry name" value="NUPR1-like"/>
</dbReference>
<dbReference type="EMBL" id="CM015735">
    <property type="protein sequence ID" value="KAF3706673.1"/>
    <property type="molecule type" value="Genomic_DNA"/>
</dbReference>
<keyword evidence="3" id="KW-1185">Reference proteome</keyword>
<dbReference type="Pfam" id="PF10195">
    <property type="entry name" value="Phospho_p8"/>
    <property type="match status" value="1"/>
</dbReference>
<dbReference type="PANTHER" id="PTHR17149:SF3">
    <property type="entry name" value="NUCLEAR PROTEIN 2"/>
    <property type="match status" value="1"/>
</dbReference>
<dbReference type="PANTHER" id="PTHR17149">
    <property type="entry name" value="NUCLEAR PROTEIN 1 AND 2"/>
    <property type="match status" value="1"/>
</dbReference>
<dbReference type="GO" id="GO:0005634">
    <property type="term" value="C:nucleus"/>
    <property type="evidence" value="ECO:0007669"/>
    <property type="project" value="TreeGrafter"/>
</dbReference>
<name>A0A6G1QWI8_CHAAH</name>
<gene>
    <name evidence="2" type="ORF">EXN66_Car022365</name>
</gene>
<evidence type="ECO:0000313" key="2">
    <source>
        <dbReference type="EMBL" id="KAF3706673.1"/>
    </source>
</evidence>
<proteinExistence type="inferred from homology"/>
<dbReference type="AlphaFoldDB" id="A0A6G1QWI8"/>
<reference evidence="2 3" key="1">
    <citation type="submission" date="2019-02" db="EMBL/GenBank/DDBJ databases">
        <title>Opniocepnalus argus genome.</title>
        <authorList>
            <person name="Zhou C."/>
            <person name="Xiao S."/>
        </authorList>
    </citation>
    <scope>NUCLEOTIDE SEQUENCE [LARGE SCALE GENOMIC DNA]</scope>
    <source>
        <strain evidence="2">OARG1902GOOAL</strain>
        <tissue evidence="2">Muscle</tissue>
    </source>
</reference>
<dbReference type="GO" id="GO:0008285">
    <property type="term" value="P:negative regulation of cell population proliferation"/>
    <property type="evidence" value="ECO:0007669"/>
    <property type="project" value="TreeGrafter"/>
</dbReference>
<sequence length="80" mass="9472">MSLQMATDLEIFVSFEEAHYDQYDYYNLHEYSCHACGKGRSKREIELNTNRHCPAGHERKIAVKYHNSEMKRRRTKSSSS</sequence>